<keyword evidence="3" id="KW-1185">Reference proteome</keyword>
<organism evidence="2 3">
    <name type="scientific">Paractinoplanes globisporus</name>
    <dbReference type="NCBI Taxonomy" id="113565"/>
    <lineage>
        <taxon>Bacteria</taxon>
        <taxon>Bacillati</taxon>
        <taxon>Actinomycetota</taxon>
        <taxon>Actinomycetes</taxon>
        <taxon>Micromonosporales</taxon>
        <taxon>Micromonosporaceae</taxon>
        <taxon>Paractinoplanes</taxon>
    </lineage>
</organism>
<sequence>MRIRQRLHLDAHGWYRESDAVPHLVAVAEALSRDQVIEIWSRRWAPRPGEVTRRLHTLGLVLKAGVWYLIAAGRGRPRTNRSRRSGRSRWCA</sequence>
<evidence type="ECO:0000313" key="3">
    <source>
        <dbReference type="Proteomes" id="UP001602245"/>
    </source>
</evidence>
<name>A0ABW6W6S2_9ACTN</name>
<dbReference type="InterPro" id="IPR026881">
    <property type="entry name" value="WYL_dom"/>
</dbReference>
<comment type="caution">
    <text evidence="2">The sequence shown here is derived from an EMBL/GenBank/DDBJ whole genome shotgun (WGS) entry which is preliminary data.</text>
</comment>
<evidence type="ECO:0000259" key="1">
    <source>
        <dbReference type="Pfam" id="PF13280"/>
    </source>
</evidence>
<dbReference type="Proteomes" id="UP001602245">
    <property type="component" value="Unassembled WGS sequence"/>
</dbReference>
<dbReference type="EMBL" id="JBIAZU010000001">
    <property type="protein sequence ID" value="MFF5287896.1"/>
    <property type="molecule type" value="Genomic_DNA"/>
</dbReference>
<evidence type="ECO:0000313" key="2">
    <source>
        <dbReference type="EMBL" id="MFF5287896.1"/>
    </source>
</evidence>
<feature type="domain" description="WYL" evidence="1">
    <location>
        <begin position="23"/>
        <end position="80"/>
    </location>
</feature>
<dbReference type="RefSeq" id="WP_211216766.1">
    <property type="nucleotide sequence ID" value="NZ_JBIAZU010000001.1"/>
</dbReference>
<gene>
    <name evidence="2" type="ORF">ACFY35_00560</name>
</gene>
<protein>
    <submittedName>
        <fullName evidence="2">WYL domain-containing protein</fullName>
    </submittedName>
</protein>
<proteinExistence type="predicted"/>
<accession>A0ABW6W6S2</accession>
<reference evidence="2 3" key="1">
    <citation type="submission" date="2024-10" db="EMBL/GenBank/DDBJ databases">
        <title>The Natural Products Discovery Center: Release of the First 8490 Sequenced Strains for Exploring Actinobacteria Biosynthetic Diversity.</title>
        <authorList>
            <person name="Kalkreuter E."/>
            <person name="Kautsar S.A."/>
            <person name="Yang D."/>
            <person name="Bader C.D."/>
            <person name="Teijaro C.N."/>
            <person name="Fluegel L."/>
            <person name="Davis C.M."/>
            <person name="Simpson J.R."/>
            <person name="Lauterbach L."/>
            <person name="Steele A.D."/>
            <person name="Gui C."/>
            <person name="Meng S."/>
            <person name="Li G."/>
            <person name="Viehrig K."/>
            <person name="Ye F."/>
            <person name="Su P."/>
            <person name="Kiefer A.F."/>
            <person name="Nichols A."/>
            <person name="Cepeda A.J."/>
            <person name="Yan W."/>
            <person name="Fan B."/>
            <person name="Jiang Y."/>
            <person name="Adhikari A."/>
            <person name="Zheng C.-J."/>
            <person name="Schuster L."/>
            <person name="Cowan T.M."/>
            <person name="Smanski M.J."/>
            <person name="Chevrette M.G."/>
            <person name="De Carvalho L.P.S."/>
            <person name="Shen B."/>
        </authorList>
    </citation>
    <scope>NUCLEOTIDE SEQUENCE [LARGE SCALE GENOMIC DNA]</scope>
    <source>
        <strain evidence="2 3">NPDC000087</strain>
    </source>
</reference>
<dbReference type="Pfam" id="PF13280">
    <property type="entry name" value="WYL"/>
    <property type="match status" value="1"/>
</dbReference>